<keyword evidence="2" id="KW-1185">Reference proteome</keyword>
<dbReference type="EMBL" id="CM023473">
    <property type="protein sequence ID" value="KAH7953093.1"/>
    <property type="molecule type" value="Genomic_DNA"/>
</dbReference>
<accession>A0ACB8CV10</accession>
<organism evidence="1 2">
    <name type="scientific">Dermacentor silvarum</name>
    <name type="common">Tick</name>
    <dbReference type="NCBI Taxonomy" id="543639"/>
    <lineage>
        <taxon>Eukaryota</taxon>
        <taxon>Metazoa</taxon>
        <taxon>Ecdysozoa</taxon>
        <taxon>Arthropoda</taxon>
        <taxon>Chelicerata</taxon>
        <taxon>Arachnida</taxon>
        <taxon>Acari</taxon>
        <taxon>Parasitiformes</taxon>
        <taxon>Ixodida</taxon>
        <taxon>Ixodoidea</taxon>
        <taxon>Ixodidae</taxon>
        <taxon>Rhipicephalinae</taxon>
        <taxon>Dermacentor</taxon>
    </lineage>
</organism>
<reference evidence="1" key="1">
    <citation type="submission" date="2020-05" db="EMBL/GenBank/DDBJ databases">
        <title>Large-scale comparative analyses of tick genomes elucidate their genetic diversity and vector capacities.</title>
        <authorList>
            <person name="Jia N."/>
            <person name="Wang J."/>
            <person name="Shi W."/>
            <person name="Du L."/>
            <person name="Sun Y."/>
            <person name="Zhan W."/>
            <person name="Jiang J."/>
            <person name="Wang Q."/>
            <person name="Zhang B."/>
            <person name="Ji P."/>
            <person name="Sakyi L.B."/>
            <person name="Cui X."/>
            <person name="Yuan T."/>
            <person name="Jiang B."/>
            <person name="Yang W."/>
            <person name="Lam T.T.-Y."/>
            <person name="Chang Q."/>
            <person name="Ding S."/>
            <person name="Wang X."/>
            <person name="Zhu J."/>
            <person name="Ruan X."/>
            <person name="Zhao L."/>
            <person name="Wei J."/>
            <person name="Que T."/>
            <person name="Du C."/>
            <person name="Cheng J."/>
            <person name="Dai P."/>
            <person name="Han X."/>
            <person name="Huang E."/>
            <person name="Gao Y."/>
            <person name="Liu J."/>
            <person name="Shao H."/>
            <person name="Ye R."/>
            <person name="Li L."/>
            <person name="Wei W."/>
            <person name="Wang X."/>
            <person name="Wang C."/>
            <person name="Yang T."/>
            <person name="Huo Q."/>
            <person name="Li W."/>
            <person name="Guo W."/>
            <person name="Chen H."/>
            <person name="Zhou L."/>
            <person name="Ni X."/>
            <person name="Tian J."/>
            <person name="Zhou Y."/>
            <person name="Sheng Y."/>
            <person name="Liu T."/>
            <person name="Pan Y."/>
            <person name="Xia L."/>
            <person name="Li J."/>
            <person name="Zhao F."/>
            <person name="Cao W."/>
        </authorList>
    </citation>
    <scope>NUCLEOTIDE SEQUENCE</scope>
    <source>
        <strain evidence="1">Dsil-2018</strain>
    </source>
</reference>
<protein>
    <submittedName>
        <fullName evidence="1">Uncharacterized protein</fullName>
    </submittedName>
</protein>
<proteinExistence type="predicted"/>
<evidence type="ECO:0000313" key="2">
    <source>
        <dbReference type="Proteomes" id="UP000821865"/>
    </source>
</evidence>
<comment type="caution">
    <text evidence="1">The sequence shown here is derived from an EMBL/GenBank/DDBJ whole genome shotgun (WGS) entry which is preliminary data.</text>
</comment>
<name>A0ACB8CV10_DERSI</name>
<dbReference type="Proteomes" id="UP000821865">
    <property type="component" value="Chromosome 4"/>
</dbReference>
<sequence length="876" mass="97377">MKTFQPDKCPSGEEDLSKQCSPPTVEEQRHVSSNTVEERVDEGEDSTRRGSAVSLPSRPSSGHLGSSCLIQSTSVADFSSSVNASIPVAQKRWGTWLRDTKLPPESATRAAAGASTIRSEYERSTMTPAVSVVQRSSSHASASTLGGRPHTRAAALAGNVHQPVATHPLAFAPAGRELPCNAMLVPPPPTRGSVLRNIGVFVALLVLAFVVTVIVVAYRASPRHDGGTLRYCETWDCVHHAELLTSHLNKSLDPCEDFSAYVCSAWWHSAAYREHVKTPVDEVALARLANFGTLLHLGRMKLPVGTKALDMYQSCMRANDDAGLYLEHFRALMRDMGLNWPDPPRDDLSALDVHLALSYKWQVHLWFVVRVLELPVSGKWLLVLEPATVLPILLNQYETVKESGSYNAYWMGFYSDMRTDNTPQVNRTTIEDTIMETDNMDYIVLNSLCLLIFARTQIQASFPLKSIGDRAQHITSSTWITSVQKNIRLSPELSASDDVLLTNERLLEVIDRLFLDYTKGQLLSHTAWSFVQLYGPVANPKMLLRHFGETSKVNAYRSFFCAAHVESSYKVLVLSLDIASHMTSEEQQTVVGGFKKLVLAAVNKINNSKWFDNDKKRLACEKLTSLKLEAWPAEKLQTDKRLEEIYEQYPDQGESNFADFWIGTRRAIYSAMEKVRHMNQSREYYDALSLPQNNPPSYPVYRYALQSVAVPMYMLKAPLYYKRGTKAMFYGGLGFLLAWNLAKVLHELRIIGWPPNGTVVDSALSDDKVEAYYDKTGCPIGDGVDSASPELPALEIAYAALEGTESSHVQGLAKDLPPIKVFFMTLCYMACTVPSSQSAFTINCNKIARNSAIFAGAFSCSDKAKMNPPKKCNFFG</sequence>
<evidence type="ECO:0000313" key="1">
    <source>
        <dbReference type="EMBL" id="KAH7953093.1"/>
    </source>
</evidence>
<gene>
    <name evidence="1" type="ORF">HPB49_004596</name>
</gene>